<sequence length="81" mass="9120">MEFSHSPVAIEVAKVTAVEERKGKILKLGWKLASDGYNLYLKKMAKAYPEINIEVLNHIKVSNVDSEEFEDDEDLDAPTTP</sequence>
<evidence type="ECO:0000313" key="2">
    <source>
        <dbReference type="Proteomes" id="UP000325577"/>
    </source>
</evidence>
<protein>
    <submittedName>
        <fullName evidence="1">Uncharacterized protein</fullName>
    </submittedName>
</protein>
<proteinExistence type="predicted"/>
<keyword evidence="2" id="KW-1185">Reference proteome</keyword>
<dbReference type="AlphaFoldDB" id="A0A5J5B496"/>
<name>A0A5J5B496_9ASTE</name>
<reference evidence="1 2" key="1">
    <citation type="submission" date="2019-09" db="EMBL/GenBank/DDBJ databases">
        <title>A chromosome-level genome assembly of the Chinese tupelo Nyssa sinensis.</title>
        <authorList>
            <person name="Yang X."/>
            <person name="Kang M."/>
            <person name="Yang Y."/>
            <person name="Xiong H."/>
            <person name="Wang M."/>
            <person name="Zhang Z."/>
            <person name="Wang Z."/>
            <person name="Wu H."/>
            <person name="Ma T."/>
            <person name="Liu J."/>
            <person name="Xi Z."/>
        </authorList>
    </citation>
    <scope>NUCLEOTIDE SEQUENCE [LARGE SCALE GENOMIC DNA]</scope>
    <source>
        <strain evidence="1">J267</strain>
        <tissue evidence="1">Leaf</tissue>
    </source>
</reference>
<organism evidence="1 2">
    <name type="scientific">Nyssa sinensis</name>
    <dbReference type="NCBI Taxonomy" id="561372"/>
    <lineage>
        <taxon>Eukaryota</taxon>
        <taxon>Viridiplantae</taxon>
        <taxon>Streptophyta</taxon>
        <taxon>Embryophyta</taxon>
        <taxon>Tracheophyta</taxon>
        <taxon>Spermatophyta</taxon>
        <taxon>Magnoliopsida</taxon>
        <taxon>eudicotyledons</taxon>
        <taxon>Gunneridae</taxon>
        <taxon>Pentapetalae</taxon>
        <taxon>asterids</taxon>
        <taxon>Cornales</taxon>
        <taxon>Nyssaceae</taxon>
        <taxon>Nyssa</taxon>
    </lineage>
</organism>
<gene>
    <name evidence="1" type="ORF">F0562_029504</name>
</gene>
<accession>A0A5J5B496</accession>
<dbReference type="EMBL" id="CM018039">
    <property type="protein sequence ID" value="KAA8537026.1"/>
    <property type="molecule type" value="Genomic_DNA"/>
</dbReference>
<dbReference type="Proteomes" id="UP000325577">
    <property type="component" value="Linkage Group LG16"/>
</dbReference>
<evidence type="ECO:0000313" key="1">
    <source>
        <dbReference type="EMBL" id="KAA8537026.1"/>
    </source>
</evidence>